<dbReference type="EMBL" id="LT629780">
    <property type="protein sequence ID" value="SDU06134.1"/>
    <property type="molecule type" value="Genomic_DNA"/>
</dbReference>
<protein>
    <submittedName>
        <fullName evidence="4">Putative hydrolase of the HAD superfamily</fullName>
    </submittedName>
</protein>
<dbReference type="PANTHER" id="PTHR46470">
    <property type="entry name" value="N-ACYLNEURAMINATE-9-PHOSPHATASE"/>
    <property type="match status" value="1"/>
</dbReference>
<dbReference type="NCBIfam" id="TIGR01509">
    <property type="entry name" value="HAD-SF-IA-v3"/>
    <property type="match status" value="1"/>
</dbReference>
<dbReference type="NCBIfam" id="TIGR01549">
    <property type="entry name" value="HAD-SF-IA-v1"/>
    <property type="match status" value="1"/>
</dbReference>
<dbReference type="STRING" id="1245526.SAMN05216580_1186"/>
<accession>A0A1H2FFJ5</accession>
<organism evidence="4 5">
    <name type="scientific">Geopseudomonas guangdongensis</name>
    <dbReference type="NCBI Taxonomy" id="1245526"/>
    <lineage>
        <taxon>Bacteria</taxon>
        <taxon>Pseudomonadati</taxon>
        <taxon>Pseudomonadota</taxon>
        <taxon>Gammaproteobacteria</taxon>
        <taxon>Pseudomonadales</taxon>
        <taxon>Pseudomonadaceae</taxon>
        <taxon>Geopseudomonas</taxon>
    </lineage>
</organism>
<dbReference type="RefSeq" id="WP_090212857.1">
    <property type="nucleotide sequence ID" value="NZ_LT629780.1"/>
</dbReference>
<evidence type="ECO:0000256" key="3">
    <source>
        <dbReference type="ARBA" id="ARBA00022842"/>
    </source>
</evidence>
<dbReference type="InterPro" id="IPR023214">
    <property type="entry name" value="HAD_sf"/>
</dbReference>
<keyword evidence="5" id="KW-1185">Reference proteome</keyword>
<dbReference type="SFLD" id="SFLDG01129">
    <property type="entry name" value="C1.5:_HAD__Beta-PGM__Phosphata"/>
    <property type="match status" value="1"/>
</dbReference>
<dbReference type="Gene3D" id="3.40.50.1000">
    <property type="entry name" value="HAD superfamily/HAD-like"/>
    <property type="match status" value="1"/>
</dbReference>
<name>A0A1H2FFJ5_9GAMM</name>
<evidence type="ECO:0000256" key="1">
    <source>
        <dbReference type="ARBA" id="ARBA00001946"/>
    </source>
</evidence>
<comment type="cofactor">
    <cofactor evidence="1">
        <name>Mg(2+)</name>
        <dbReference type="ChEBI" id="CHEBI:18420"/>
    </cofactor>
</comment>
<dbReference type="Proteomes" id="UP000243063">
    <property type="component" value="Chromosome I"/>
</dbReference>
<gene>
    <name evidence="4" type="ORF">SAMN05216580_1186</name>
</gene>
<reference evidence="5" key="1">
    <citation type="submission" date="2016-10" db="EMBL/GenBank/DDBJ databases">
        <authorList>
            <person name="Varghese N."/>
            <person name="Submissions S."/>
        </authorList>
    </citation>
    <scope>NUCLEOTIDE SEQUENCE [LARGE SCALE GENOMIC DNA]</scope>
    <source>
        <strain evidence="5">CCTCC 2012022</strain>
    </source>
</reference>
<proteinExistence type="predicted"/>
<dbReference type="AlphaFoldDB" id="A0A1H2FFJ5"/>
<dbReference type="InterPro" id="IPR036412">
    <property type="entry name" value="HAD-like_sf"/>
</dbReference>
<dbReference type="PANTHER" id="PTHR46470:SF4">
    <property type="entry name" value="5-AMINO-6-(5-PHOSPHO-D-RIBITYLAMINO)URACIL PHOSPHATASE YIGB"/>
    <property type="match status" value="1"/>
</dbReference>
<evidence type="ECO:0000313" key="5">
    <source>
        <dbReference type="Proteomes" id="UP000243063"/>
    </source>
</evidence>
<evidence type="ECO:0000256" key="2">
    <source>
        <dbReference type="ARBA" id="ARBA00022801"/>
    </source>
</evidence>
<dbReference type="OrthoDB" id="367448at2"/>
<dbReference type="PRINTS" id="PR00413">
    <property type="entry name" value="HADHALOGNASE"/>
</dbReference>
<keyword evidence="2 4" id="KW-0378">Hydrolase</keyword>
<dbReference type="GO" id="GO:0009231">
    <property type="term" value="P:riboflavin biosynthetic process"/>
    <property type="evidence" value="ECO:0007669"/>
    <property type="project" value="TreeGrafter"/>
</dbReference>
<dbReference type="Gene3D" id="1.20.120.1600">
    <property type="match status" value="1"/>
</dbReference>
<dbReference type="GO" id="GO:0016787">
    <property type="term" value="F:hydrolase activity"/>
    <property type="evidence" value="ECO:0007669"/>
    <property type="project" value="UniProtKB-KW"/>
</dbReference>
<sequence>MPVRLITFDLDDTLWDVAPVLYAAEAELLNWLARHAPRLGAAAAERLQHNRQWLLEREPILQGRISELRRRALRHSLEQAGYPAAEAARLAAAAFEHFLAARQRVTLFPEARPTLAQLSRQFRLGVLTNGNADVARIGIADYFQFAFNAEALGIGKPDPRIFHAALAAAGVPATAAVHIGDHPRDDIAGAQAAGLRAVWFNPQGAPWPGAGAPQAQIASLAELPALLARWHAGQP</sequence>
<dbReference type="SFLD" id="SFLDS00003">
    <property type="entry name" value="Haloacid_Dehalogenase"/>
    <property type="match status" value="1"/>
</dbReference>
<dbReference type="InterPro" id="IPR051400">
    <property type="entry name" value="HAD-like_hydrolase"/>
</dbReference>
<dbReference type="InterPro" id="IPR006439">
    <property type="entry name" value="HAD-SF_hydro_IA"/>
</dbReference>
<dbReference type="SUPFAM" id="SSF56784">
    <property type="entry name" value="HAD-like"/>
    <property type="match status" value="1"/>
</dbReference>
<dbReference type="Pfam" id="PF00702">
    <property type="entry name" value="Hydrolase"/>
    <property type="match status" value="1"/>
</dbReference>
<keyword evidence="3" id="KW-0460">Magnesium</keyword>
<evidence type="ECO:0000313" key="4">
    <source>
        <dbReference type="EMBL" id="SDU06134.1"/>
    </source>
</evidence>